<evidence type="ECO:0000256" key="1">
    <source>
        <dbReference type="SAM" id="Phobius"/>
    </source>
</evidence>
<dbReference type="Proteomes" id="UP000232688">
    <property type="component" value="Unassembled WGS sequence"/>
</dbReference>
<dbReference type="EMBL" id="LLXH01006311">
    <property type="protein sequence ID" value="PKC52149.1"/>
    <property type="molecule type" value="Genomic_DNA"/>
</dbReference>
<evidence type="ECO:0000313" key="2">
    <source>
        <dbReference type="EMBL" id="PKC52149.1"/>
    </source>
</evidence>
<feature type="transmembrane region" description="Helical" evidence="1">
    <location>
        <begin position="16"/>
        <end position="44"/>
    </location>
</feature>
<name>A0A2N0QM68_9GLOM</name>
<organism evidence="2 3">
    <name type="scientific">Rhizophagus irregularis</name>
    <dbReference type="NCBI Taxonomy" id="588596"/>
    <lineage>
        <taxon>Eukaryota</taxon>
        <taxon>Fungi</taxon>
        <taxon>Fungi incertae sedis</taxon>
        <taxon>Mucoromycota</taxon>
        <taxon>Glomeromycotina</taxon>
        <taxon>Glomeromycetes</taxon>
        <taxon>Glomerales</taxon>
        <taxon>Glomeraceae</taxon>
        <taxon>Rhizophagus</taxon>
    </lineage>
</organism>
<keyword evidence="1" id="KW-0812">Transmembrane</keyword>
<sequence>MFHCHSDSLLSRILKIIFAIIKFSILYLIIIITRPLYLATFYILSKRNFINEKELFSHIYFYPKPKIELFESFINLTTTPTITFMIPYINFVNYSRDYNWFLELIKPQPSPFTETINRNIYKTWNGEALINFKWNAYGKYYYAMIWILFMALLGCFTTAATIPQQYINEEVRQQLFIASIILGFIHLILEIRQFFYKITEWFKNFWNIFGKYKCLI</sequence>
<feature type="transmembrane region" description="Helical" evidence="1">
    <location>
        <begin position="140"/>
        <end position="162"/>
    </location>
</feature>
<proteinExistence type="predicted"/>
<gene>
    <name evidence="2" type="ORF">RhiirA1_482169</name>
</gene>
<evidence type="ECO:0000313" key="3">
    <source>
        <dbReference type="Proteomes" id="UP000232688"/>
    </source>
</evidence>
<reference evidence="2 3" key="1">
    <citation type="submission" date="2017-10" db="EMBL/GenBank/DDBJ databases">
        <title>Extensive intraspecific genome diversity in a model arbuscular mycorrhizal fungus.</title>
        <authorList>
            <person name="Chen E.C.H."/>
            <person name="Morin E."/>
            <person name="Baudet D."/>
            <person name="Noel J."/>
            <person name="Ndikumana S."/>
            <person name="Charron P."/>
            <person name="St-Onge C."/>
            <person name="Giorgi J."/>
            <person name="Grigoriev I.V."/>
            <person name="Roux C."/>
            <person name="Martin F.M."/>
            <person name="Corradi N."/>
        </authorList>
    </citation>
    <scope>NUCLEOTIDE SEQUENCE [LARGE SCALE GENOMIC DNA]</scope>
    <source>
        <strain evidence="2 3">A1</strain>
    </source>
</reference>
<reference evidence="2 3" key="2">
    <citation type="submission" date="2017-10" db="EMBL/GenBank/DDBJ databases">
        <title>Genome analyses suggest a sexual origin of heterokaryosis in a supposedly ancient asexual fungus.</title>
        <authorList>
            <person name="Corradi N."/>
            <person name="Sedzielewska K."/>
            <person name="Noel J."/>
            <person name="Charron P."/>
            <person name="Farinelli L."/>
            <person name="Marton T."/>
            <person name="Kruger M."/>
            <person name="Pelin A."/>
            <person name="Brachmann A."/>
            <person name="Corradi N."/>
        </authorList>
    </citation>
    <scope>NUCLEOTIDE SEQUENCE [LARGE SCALE GENOMIC DNA]</scope>
    <source>
        <strain evidence="2 3">A1</strain>
    </source>
</reference>
<accession>A0A2N0QM68</accession>
<feature type="transmembrane region" description="Helical" evidence="1">
    <location>
        <begin position="174"/>
        <end position="195"/>
    </location>
</feature>
<protein>
    <submittedName>
        <fullName evidence="2">Uncharacterized protein</fullName>
    </submittedName>
</protein>
<keyword evidence="1" id="KW-0472">Membrane</keyword>
<comment type="caution">
    <text evidence="2">The sequence shown here is derived from an EMBL/GenBank/DDBJ whole genome shotgun (WGS) entry which is preliminary data.</text>
</comment>
<dbReference type="VEuPathDB" id="FungiDB:RhiirA1_482169"/>
<dbReference type="AlphaFoldDB" id="A0A2N0QM68"/>
<keyword evidence="1" id="KW-1133">Transmembrane helix</keyword>